<organism evidence="1 2">
    <name type="scientific">Luteolibacter soli</name>
    <dbReference type="NCBI Taxonomy" id="3135280"/>
    <lineage>
        <taxon>Bacteria</taxon>
        <taxon>Pseudomonadati</taxon>
        <taxon>Verrucomicrobiota</taxon>
        <taxon>Verrucomicrobiia</taxon>
        <taxon>Verrucomicrobiales</taxon>
        <taxon>Verrucomicrobiaceae</taxon>
        <taxon>Luteolibacter</taxon>
    </lineage>
</organism>
<name>A0ABU9AVE2_9BACT</name>
<evidence type="ECO:0000313" key="2">
    <source>
        <dbReference type="Proteomes" id="UP001371305"/>
    </source>
</evidence>
<reference evidence="1 2" key="1">
    <citation type="submission" date="2024-04" db="EMBL/GenBank/DDBJ databases">
        <title>Luteolibacter sp. isolated from soil.</title>
        <authorList>
            <person name="An J."/>
        </authorList>
    </citation>
    <scope>NUCLEOTIDE SEQUENCE [LARGE SCALE GENOMIC DNA]</scope>
    <source>
        <strain evidence="1 2">Y139</strain>
    </source>
</reference>
<dbReference type="EMBL" id="JBBUKT010000005">
    <property type="protein sequence ID" value="MEK7951719.1"/>
    <property type="molecule type" value="Genomic_DNA"/>
</dbReference>
<protein>
    <recommendedName>
        <fullName evidence="3">Lipoprotein</fullName>
    </recommendedName>
</protein>
<gene>
    <name evidence="1" type="ORF">WKV53_14470</name>
</gene>
<accession>A0ABU9AVE2</accession>
<keyword evidence="2" id="KW-1185">Reference proteome</keyword>
<evidence type="ECO:0008006" key="3">
    <source>
        <dbReference type="Google" id="ProtNLM"/>
    </source>
</evidence>
<dbReference type="Proteomes" id="UP001371305">
    <property type="component" value="Unassembled WGS sequence"/>
</dbReference>
<comment type="caution">
    <text evidence="1">The sequence shown here is derived from an EMBL/GenBank/DDBJ whole genome shotgun (WGS) entry which is preliminary data.</text>
</comment>
<evidence type="ECO:0000313" key="1">
    <source>
        <dbReference type="EMBL" id="MEK7951719.1"/>
    </source>
</evidence>
<proteinExistence type="predicted"/>
<sequence>MMLVAAGVAVGVGLVSCEGLSVSVGPDGKFAVSGVVPQGKVVVMDEKGKVVDEKGVK</sequence>